<feature type="region of interest" description="Disordered" evidence="1">
    <location>
        <begin position="19"/>
        <end position="62"/>
    </location>
</feature>
<evidence type="ECO:0000256" key="1">
    <source>
        <dbReference type="SAM" id="MobiDB-lite"/>
    </source>
</evidence>
<comment type="caution">
    <text evidence="2">The sequence shown here is derived from an EMBL/GenBank/DDBJ whole genome shotgun (WGS) entry which is preliminary data.</text>
</comment>
<proteinExistence type="predicted"/>
<sequence>MLTDFANGWELLSAESNRPVEPGWKADSANIRSPPCRGRNSEEEEEEEVTDTASSHYHSCGITAARATPRGYTSPRKKRSTRLYGITTMIVTV</sequence>
<accession>A0A4Z2FJH4</accession>
<reference evidence="2 3" key="1">
    <citation type="submission" date="2019-03" db="EMBL/GenBank/DDBJ databases">
        <title>First draft genome of Liparis tanakae, snailfish: a comprehensive survey of snailfish specific genes.</title>
        <authorList>
            <person name="Kim W."/>
            <person name="Song I."/>
            <person name="Jeong J.-H."/>
            <person name="Kim D."/>
            <person name="Kim S."/>
            <person name="Ryu S."/>
            <person name="Song J.Y."/>
            <person name="Lee S.K."/>
        </authorList>
    </citation>
    <scope>NUCLEOTIDE SEQUENCE [LARGE SCALE GENOMIC DNA]</scope>
    <source>
        <tissue evidence="2">Muscle</tissue>
    </source>
</reference>
<dbReference type="AlphaFoldDB" id="A0A4Z2FJH4"/>
<evidence type="ECO:0000313" key="3">
    <source>
        <dbReference type="Proteomes" id="UP000314294"/>
    </source>
</evidence>
<protein>
    <submittedName>
        <fullName evidence="2">Uncharacterized protein</fullName>
    </submittedName>
</protein>
<dbReference type="EMBL" id="SRLO01001116">
    <property type="protein sequence ID" value="TNN41346.1"/>
    <property type="molecule type" value="Genomic_DNA"/>
</dbReference>
<evidence type="ECO:0000313" key="2">
    <source>
        <dbReference type="EMBL" id="TNN41346.1"/>
    </source>
</evidence>
<keyword evidence="3" id="KW-1185">Reference proteome</keyword>
<dbReference type="Proteomes" id="UP000314294">
    <property type="component" value="Unassembled WGS sequence"/>
</dbReference>
<gene>
    <name evidence="2" type="ORF">EYF80_048495</name>
</gene>
<organism evidence="2 3">
    <name type="scientific">Liparis tanakae</name>
    <name type="common">Tanaka's snailfish</name>
    <dbReference type="NCBI Taxonomy" id="230148"/>
    <lineage>
        <taxon>Eukaryota</taxon>
        <taxon>Metazoa</taxon>
        <taxon>Chordata</taxon>
        <taxon>Craniata</taxon>
        <taxon>Vertebrata</taxon>
        <taxon>Euteleostomi</taxon>
        <taxon>Actinopterygii</taxon>
        <taxon>Neopterygii</taxon>
        <taxon>Teleostei</taxon>
        <taxon>Neoteleostei</taxon>
        <taxon>Acanthomorphata</taxon>
        <taxon>Eupercaria</taxon>
        <taxon>Perciformes</taxon>
        <taxon>Cottioidei</taxon>
        <taxon>Cottales</taxon>
        <taxon>Liparidae</taxon>
        <taxon>Liparis</taxon>
    </lineage>
</organism>
<name>A0A4Z2FJH4_9TELE</name>